<keyword evidence="2" id="KW-1185">Reference proteome</keyword>
<proteinExistence type="predicted"/>
<organism evidence="1 2">
    <name type="scientific">Hirundo rustica rustica</name>
    <dbReference type="NCBI Taxonomy" id="333673"/>
    <lineage>
        <taxon>Eukaryota</taxon>
        <taxon>Metazoa</taxon>
        <taxon>Chordata</taxon>
        <taxon>Craniata</taxon>
        <taxon>Vertebrata</taxon>
        <taxon>Euteleostomi</taxon>
        <taxon>Archelosauria</taxon>
        <taxon>Archosauria</taxon>
        <taxon>Dinosauria</taxon>
        <taxon>Saurischia</taxon>
        <taxon>Theropoda</taxon>
        <taxon>Coelurosauria</taxon>
        <taxon>Aves</taxon>
        <taxon>Neognathae</taxon>
        <taxon>Neoaves</taxon>
        <taxon>Telluraves</taxon>
        <taxon>Australaves</taxon>
        <taxon>Passeriformes</taxon>
        <taxon>Sylvioidea</taxon>
        <taxon>Hirundinidae</taxon>
        <taxon>Hirundo</taxon>
    </lineage>
</organism>
<name>A0A3M0L8X3_HIRRU</name>
<gene>
    <name evidence="1" type="ORF">DUI87_01254</name>
</gene>
<dbReference type="AlphaFoldDB" id="A0A3M0L8X3"/>
<reference evidence="1 2" key="1">
    <citation type="submission" date="2018-07" db="EMBL/GenBank/DDBJ databases">
        <title>A high quality draft genome assembly of the barn swallow (H. rustica rustica).</title>
        <authorList>
            <person name="Formenti G."/>
            <person name="Chiara M."/>
            <person name="Poveda L."/>
            <person name="Francoijs K.-J."/>
            <person name="Bonisoli-Alquati A."/>
            <person name="Canova L."/>
            <person name="Gianfranceschi L."/>
            <person name="Horner D.S."/>
            <person name="Saino N."/>
        </authorList>
    </citation>
    <scope>NUCLEOTIDE SEQUENCE [LARGE SCALE GENOMIC DNA]</scope>
    <source>
        <strain evidence="1">Chelidonia</strain>
        <tissue evidence="1">Blood</tissue>
    </source>
</reference>
<dbReference type="EMBL" id="QRBI01000093">
    <property type="protein sequence ID" value="RMC20404.1"/>
    <property type="molecule type" value="Genomic_DNA"/>
</dbReference>
<protein>
    <submittedName>
        <fullName evidence="1">Uncharacterized protein</fullName>
    </submittedName>
</protein>
<comment type="caution">
    <text evidence="1">The sequence shown here is derived from an EMBL/GenBank/DDBJ whole genome shotgun (WGS) entry which is preliminary data.</text>
</comment>
<evidence type="ECO:0000313" key="1">
    <source>
        <dbReference type="EMBL" id="RMC20404.1"/>
    </source>
</evidence>
<sequence>MPSRFVPLFHNLGTPRHREIIYDNTYVMEQRRLSEAYQQVQAGTRRTLASTLSIDFVDEVEYLIPTGKYGPPDGPRDILIIGDAINGPDGLQVIPEVQTVRP</sequence>
<dbReference type="Proteomes" id="UP000269221">
    <property type="component" value="Unassembled WGS sequence"/>
</dbReference>
<accession>A0A3M0L8X3</accession>
<evidence type="ECO:0000313" key="2">
    <source>
        <dbReference type="Proteomes" id="UP000269221"/>
    </source>
</evidence>